<gene>
    <name evidence="15" type="primary">atpF</name>
    <name evidence="18" type="ORF">SAMN04515666_102621</name>
</gene>
<dbReference type="GO" id="GO:0046961">
    <property type="term" value="F:proton-transporting ATPase activity, rotational mechanism"/>
    <property type="evidence" value="ECO:0007669"/>
    <property type="project" value="TreeGrafter"/>
</dbReference>
<dbReference type="OrthoDB" id="9805716at2"/>
<keyword evidence="5 15" id="KW-0138">CF(0)</keyword>
<comment type="subcellular location">
    <subcellularLocation>
        <location evidence="1">Cell inner membrane</location>
        <topology evidence="1">Single-pass membrane protein</topology>
    </subcellularLocation>
    <subcellularLocation>
        <location evidence="15">Cell membrane</location>
        <topology evidence="15">Single-pass membrane protein</topology>
    </subcellularLocation>
</comment>
<dbReference type="CDD" id="cd06503">
    <property type="entry name" value="ATP-synt_Fo_b"/>
    <property type="match status" value="1"/>
</dbReference>
<evidence type="ECO:0000256" key="11">
    <source>
        <dbReference type="ARBA" id="ARBA00023310"/>
    </source>
</evidence>
<dbReference type="NCBIfam" id="NF006612">
    <property type="entry name" value="PRK09174.1"/>
    <property type="match status" value="1"/>
</dbReference>
<evidence type="ECO:0000256" key="6">
    <source>
        <dbReference type="ARBA" id="ARBA00022692"/>
    </source>
</evidence>
<feature type="compositionally biased region" description="Low complexity" evidence="17">
    <location>
        <begin position="1"/>
        <end position="19"/>
    </location>
</feature>
<dbReference type="EMBL" id="FOAN01000002">
    <property type="protein sequence ID" value="SEL02100.1"/>
    <property type="molecule type" value="Genomic_DNA"/>
</dbReference>
<dbReference type="GO" id="GO:0046933">
    <property type="term" value="F:proton-transporting ATP synthase activity, rotational mechanism"/>
    <property type="evidence" value="ECO:0007669"/>
    <property type="project" value="UniProtKB-UniRule"/>
</dbReference>
<reference evidence="19" key="1">
    <citation type="submission" date="2016-10" db="EMBL/GenBank/DDBJ databases">
        <authorList>
            <person name="Varghese N."/>
            <person name="Submissions S."/>
        </authorList>
    </citation>
    <scope>NUCLEOTIDE SEQUENCE [LARGE SCALE GENOMIC DNA]</scope>
    <source>
        <strain evidence="19">LMG 26383,CCUG 61248,R- 45681</strain>
    </source>
</reference>
<feature type="region of interest" description="Disordered" evidence="17">
    <location>
        <begin position="1"/>
        <end position="22"/>
    </location>
</feature>
<dbReference type="InterPro" id="IPR050059">
    <property type="entry name" value="ATP_synthase_B_chain"/>
</dbReference>
<evidence type="ECO:0000256" key="12">
    <source>
        <dbReference type="ARBA" id="ARBA00025198"/>
    </source>
</evidence>
<evidence type="ECO:0000256" key="8">
    <source>
        <dbReference type="ARBA" id="ARBA00022989"/>
    </source>
</evidence>
<keyword evidence="10 15" id="KW-0472">Membrane</keyword>
<keyword evidence="3 15" id="KW-0813">Transport</keyword>
<dbReference type="RefSeq" id="WP_091831803.1">
    <property type="nucleotide sequence ID" value="NZ_FOAN01000002.1"/>
</dbReference>
<keyword evidence="6 15" id="KW-0812">Transmembrane</keyword>
<dbReference type="GO" id="GO:0005886">
    <property type="term" value="C:plasma membrane"/>
    <property type="evidence" value="ECO:0007669"/>
    <property type="project" value="UniProtKB-SubCell"/>
</dbReference>
<comment type="subunit">
    <text evidence="14 15">F-type ATPases have 2 components, F(1) - the catalytic core - and F(0) - the membrane proton channel. F(1) has five subunits: alpha(3), beta(3), gamma(1), delta(1), epsilon(1). F(0) has three main subunits: a(1), b(2) and c(10-14). The alpha and beta chains form an alternating ring which encloses part of the gamma chain. F(1) is attached to F(0) by a central stalk formed by the gamma and epsilon chains, while a peripheral stalk is formed by the delta and b chains.</text>
</comment>
<protein>
    <recommendedName>
        <fullName evidence="15">ATP synthase subunit b</fullName>
    </recommendedName>
    <alternativeName>
        <fullName evidence="15">ATP synthase F(0) sector subunit b</fullName>
    </alternativeName>
    <alternativeName>
        <fullName evidence="15">ATPase subunit I</fullName>
    </alternativeName>
    <alternativeName>
        <fullName evidence="15">F-type ATPase subunit b</fullName>
        <shortName evidence="15">F-ATPase subunit b</shortName>
    </alternativeName>
</protein>
<dbReference type="AlphaFoldDB" id="A0A1H7LT43"/>
<keyword evidence="19" id="KW-1185">Reference proteome</keyword>
<evidence type="ECO:0000256" key="16">
    <source>
        <dbReference type="RuleBase" id="RU003848"/>
    </source>
</evidence>
<comment type="function">
    <text evidence="12 15">F(1)F(0) ATP synthase produces ATP from ADP in the presence of a proton or sodium gradient. F-type ATPases consist of two structural domains, F(1) containing the extramembraneous catalytic core and F(0) containing the membrane proton channel, linked together by a central stalk and a peripheral stalk. During catalysis, ATP synthesis in the catalytic domain of F(1) is coupled via a rotary mechanism of the central stalk subunits to proton translocation.</text>
</comment>
<evidence type="ECO:0000256" key="4">
    <source>
        <dbReference type="ARBA" id="ARBA00022475"/>
    </source>
</evidence>
<evidence type="ECO:0000256" key="3">
    <source>
        <dbReference type="ARBA" id="ARBA00022448"/>
    </source>
</evidence>
<evidence type="ECO:0000256" key="10">
    <source>
        <dbReference type="ARBA" id="ARBA00023136"/>
    </source>
</evidence>
<dbReference type="STRING" id="1036779.SAMN04515666_102621"/>
<keyword evidence="9 15" id="KW-0406">Ion transport</keyword>
<keyword evidence="4 15" id="KW-1003">Cell membrane</keyword>
<dbReference type="PANTHER" id="PTHR33445:SF1">
    <property type="entry name" value="ATP SYNTHASE SUBUNIT B"/>
    <property type="match status" value="1"/>
</dbReference>
<dbReference type="GO" id="GO:0045259">
    <property type="term" value="C:proton-transporting ATP synthase complex"/>
    <property type="evidence" value="ECO:0007669"/>
    <property type="project" value="UniProtKB-KW"/>
</dbReference>
<organism evidence="18 19">
    <name type="scientific">Bosea lupini</name>
    <dbReference type="NCBI Taxonomy" id="1036779"/>
    <lineage>
        <taxon>Bacteria</taxon>
        <taxon>Pseudomonadati</taxon>
        <taxon>Pseudomonadota</taxon>
        <taxon>Alphaproteobacteria</taxon>
        <taxon>Hyphomicrobiales</taxon>
        <taxon>Boseaceae</taxon>
        <taxon>Bosea</taxon>
    </lineage>
</organism>
<evidence type="ECO:0000313" key="18">
    <source>
        <dbReference type="EMBL" id="SEL02100.1"/>
    </source>
</evidence>
<accession>A0A1H7LT43</accession>
<evidence type="ECO:0000256" key="7">
    <source>
        <dbReference type="ARBA" id="ARBA00022781"/>
    </source>
</evidence>
<dbReference type="Proteomes" id="UP000199664">
    <property type="component" value="Unassembled WGS sequence"/>
</dbReference>
<evidence type="ECO:0000256" key="9">
    <source>
        <dbReference type="ARBA" id="ARBA00023065"/>
    </source>
</evidence>
<evidence type="ECO:0000256" key="1">
    <source>
        <dbReference type="ARBA" id="ARBA00004377"/>
    </source>
</evidence>
<sequence>MAAPATTTGTTAHGGAAPAHGGGFPPFQGETFASQLLWLAITFGFLYWLAAKVIVPRLGGILEDRANKIGNDLDEAAAMKAKAEEAGQAYEKSLAEARAKSQAIAQETREKVNADSAARRKTVEADLSAKLADAEAKIVATKTEAMSHVDAIAADAAGAIVSHLTGTAPAPADAAKAVKTALGG</sequence>
<keyword evidence="7 15" id="KW-0375">Hydrogen ion transport</keyword>
<feature type="transmembrane region" description="Helical" evidence="15">
    <location>
        <begin position="36"/>
        <end position="55"/>
    </location>
</feature>
<evidence type="ECO:0000256" key="17">
    <source>
        <dbReference type="SAM" id="MobiDB-lite"/>
    </source>
</evidence>
<dbReference type="HAMAP" id="MF_01398">
    <property type="entry name" value="ATP_synth_b_bprime"/>
    <property type="match status" value="1"/>
</dbReference>
<evidence type="ECO:0000313" key="19">
    <source>
        <dbReference type="Proteomes" id="UP000199664"/>
    </source>
</evidence>
<comment type="similarity">
    <text evidence="2 15 16">Belongs to the ATPase B chain family.</text>
</comment>
<keyword evidence="11 15" id="KW-0066">ATP synthesis</keyword>
<evidence type="ECO:0000256" key="15">
    <source>
        <dbReference type="HAMAP-Rule" id="MF_01398"/>
    </source>
</evidence>
<dbReference type="PANTHER" id="PTHR33445">
    <property type="entry name" value="ATP SYNTHASE SUBUNIT B', CHLOROPLASTIC"/>
    <property type="match status" value="1"/>
</dbReference>
<evidence type="ECO:0000256" key="13">
    <source>
        <dbReference type="ARBA" id="ARBA00025614"/>
    </source>
</evidence>
<evidence type="ECO:0000256" key="5">
    <source>
        <dbReference type="ARBA" id="ARBA00022547"/>
    </source>
</evidence>
<evidence type="ECO:0000256" key="2">
    <source>
        <dbReference type="ARBA" id="ARBA00005513"/>
    </source>
</evidence>
<dbReference type="Pfam" id="PF00430">
    <property type="entry name" value="ATP-synt_B"/>
    <property type="match status" value="1"/>
</dbReference>
<evidence type="ECO:0000256" key="14">
    <source>
        <dbReference type="ARBA" id="ARBA00025830"/>
    </source>
</evidence>
<proteinExistence type="inferred from homology"/>
<comment type="function">
    <text evidence="13">Component of the F(0) channel, it forms part of the peripheral stalk, linking F(1) to F(0). The b'-subunit is a diverged and duplicated form of b found in plants and photosynthetic bacteria.</text>
</comment>
<keyword evidence="8 15" id="KW-1133">Transmembrane helix</keyword>
<name>A0A1H7LT43_9HYPH</name>
<dbReference type="InterPro" id="IPR002146">
    <property type="entry name" value="ATP_synth_b/b'su_bac/chlpt"/>
</dbReference>